<feature type="region of interest" description="Disordered" evidence="3">
    <location>
        <begin position="54"/>
        <end position="188"/>
    </location>
</feature>
<keyword evidence="2" id="KW-0812">Transmembrane</keyword>
<proteinExistence type="inferred from homology"/>
<protein>
    <recommendedName>
        <fullName evidence="2">Methyltransferase</fullName>
        <ecNumber evidence="2">2.1.1.-</ecNumber>
    </recommendedName>
</protein>
<keyword evidence="1 2" id="KW-0489">Methyltransferase</keyword>
<sequence length="421" mass="47764">MAGVRLGRSAKRAPLGFCAKVALVMLLGLAFIVIWSIFSSPSSTAISSQRSSFDDIFDPDASPAVGKKEVDKSKKRNRSSPPKDRSGNGNGRDSGSPEKKKKKKEGGIEEKAAAVAKETGEAEGQQEEEREGAEDMAEVEGLEEVVEGEEGMDEDMEDGVDVNPDEEDEEKSRGNKKKKNKKKKKLGPLFDPGARYNWKLCGGRHGHNYIPCVDMEGGHRHHERSCPRMPLMCLVSLPQEYRPPPPWPKRESKIFYKNVAHPKLSAFIKTHSWLNLSEEYLLFPRQESEFKSGAQHYINSIEEVMYHVIIHSSMCKQPVVIVVEMDRILRPEGWAIIRDKSEILNPLETILKSLHWEIRMTYAKDKEGKRLGLLVLDVHSYVDTKKFLEAFDSGITLKHTLWRVHLRDCNIKESCLLEWLE</sequence>
<dbReference type="GO" id="GO:0005768">
    <property type="term" value="C:endosome"/>
    <property type="evidence" value="ECO:0007669"/>
    <property type="project" value="TreeGrafter"/>
</dbReference>
<dbReference type="EMBL" id="CM017885">
    <property type="protein sequence ID" value="KAG1368491.1"/>
    <property type="molecule type" value="Genomic_DNA"/>
</dbReference>
<dbReference type="PANTHER" id="PTHR10108">
    <property type="entry name" value="SAM-DEPENDENT METHYLTRANSFERASE"/>
    <property type="match status" value="1"/>
</dbReference>
<keyword evidence="2" id="KW-0735">Signal-anchor</keyword>
<organism evidence="4 5">
    <name type="scientific">Cocos nucifera</name>
    <name type="common">Coconut palm</name>
    <dbReference type="NCBI Taxonomy" id="13894"/>
    <lineage>
        <taxon>Eukaryota</taxon>
        <taxon>Viridiplantae</taxon>
        <taxon>Streptophyta</taxon>
        <taxon>Embryophyta</taxon>
        <taxon>Tracheophyta</taxon>
        <taxon>Spermatophyta</taxon>
        <taxon>Magnoliopsida</taxon>
        <taxon>Liliopsida</taxon>
        <taxon>Arecaceae</taxon>
        <taxon>Arecoideae</taxon>
        <taxon>Cocoseae</taxon>
        <taxon>Attaleinae</taxon>
        <taxon>Cocos</taxon>
    </lineage>
</organism>
<dbReference type="AlphaFoldDB" id="A0A8K0IVK6"/>
<dbReference type="GO" id="GO:0008168">
    <property type="term" value="F:methyltransferase activity"/>
    <property type="evidence" value="ECO:0007669"/>
    <property type="project" value="UniProtKB-UniRule"/>
</dbReference>
<evidence type="ECO:0000313" key="5">
    <source>
        <dbReference type="Proteomes" id="UP000797356"/>
    </source>
</evidence>
<keyword evidence="2" id="KW-0808">Transferase</keyword>
<accession>A0A8K0IVK6</accession>
<dbReference type="PANTHER" id="PTHR10108:SF1102">
    <property type="entry name" value="METHYLTRANSFERASE PMT28-RELATED"/>
    <property type="match status" value="1"/>
</dbReference>
<comment type="subcellular location">
    <subcellularLocation>
        <location evidence="2">Membrane</location>
        <topology evidence="2">Single-pass type II membrane protein</topology>
    </subcellularLocation>
</comment>
<comment type="caution">
    <text evidence="4">The sequence shown here is derived from an EMBL/GenBank/DDBJ whole genome shotgun (WGS) entry which is preliminary data.</text>
</comment>
<name>A0A8K0IVK6_COCNU</name>
<dbReference type="GO" id="GO:0005802">
    <property type="term" value="C:trans-Golgi network"/>
    <property type="evidence" value="ECO:0007669"/>
    <property type="project" value="TreeGrafter"/>
</dbReference>
<keyword evidence="5" id="KW-1185">Reference proteome</keyword>
<reference evidence="4" key="2">
    <citation type="submission" date="2019-07" db="EMBL/GenBank/DDBJ databases">
        <authorList>
            <person name="Yang Y."/>
            <person name="Bocs S."/>
            <person name="Baudouin L."/>
        </authorList>
    </citation>
    <scope>NUCLEOTIDE SEQUENCE</scope>
    <source>
        <tissue evidence="4">Spear leaf of Hainan Tall coconut</tissue>
    </source>
</reference>
<keyword evidence="2" id="KW-0472">Membrane</keyword>
<dbReference type="Proteomes" id="UP000797356">
    <property type="component" value="Chromosome 14"/>
</dbReference>
<evidence type="ECO:0000256" key="2">
    <source>
        <dbReference type="RuleBase" id="RU366043"/>
    </source>
</evidence>
<keyword evidence="2" id="KW-0325">Glycoprotein</keyword>
<dbReference type="GO" id="GO:0016020">
    <property type="term" value="C:membrane"/>
    <property type="evidence" value="ECO:0007669"/>
    <property type="project" value="UniProtKB-SubCell"/>
</dbReference>
<feature type="transmembrane region" description="Helical" evidence="2">
    <location>
        <begin position="21"/>
        <end position="38"/>
    </location>
</feature>
<dbReference type="InterPro" id="IPR004159">
    <property type="entry name" value="Put_SAM_MeTrfase"/>
</dbReference>
<reference evidence="4" key="1">
    <citation type="journal article" date="2017" name="Gigascience">
        <title>The genome draft of coconut (Cocos nucifera).</title>
        <authorList>
            <person name="Xiao Y."/>
            <person name="Xu P."/>
            <person name="Fan H."/>
            <person name="Baudouin L."/>
            <person name="Xia W."/>
            <person name="Bocs S."/>
            <person name="Xu J."/>
            <person name="Li Q."/>
            <person name="Guo A."/>
            <person name="Zhou L."/>
            <person name="Li J."/>
            <person name="Wu Y."/>
            <person name="Ma Z."/>
            <person name="Armero A."/>
            <person name="Issali A.E."/>
            <person name="Liu N."/>
            <person name="Peng M."/>
            <person name="Yang Y."/>
        </authorList>
    </citation>
    <scope>NUCLEOTIDE SEQUENCE</scope>
    <source>
        <tissue evidence="4">Spear leaf of Hainan Tall coconut</tissue>
    </source>
</reference>
<dbReference type="EC" id="2.1.1.-" evidence="2"/>
<comment type="similarity">
    <text evidence="2">Belongs to the methyltransferase superfamily.</text>
</comment>
<dbReference type="GO" id="GO:0032259">
    <property type="term" value="P:methylation"/>
    <property type="evidence" value="ECO:0007669"/>
    <property type="project" value="UniProtKB-KW"/>
</dbReference>
<feature type="compositionally biased region" description="Basic residues" evidence="3">
    <location>
        <begin position="174"/>
        <end position="186"/>
    </location>
</feature>
<feature type="compositionally biased region" description="Acidic residues" evidence="3">
    <location>
        <begin position="124"/>
        <end position="169"/>
    </location>
</feature>
<dbReference type="OrthoDB" id="1937630at2759"/>
<dbReference type="Pfam" id="PF03141">
    <property type="entry name" value="Methyltransf_29"/>
    <property type="match status" value="2"/>
</dbReference>
<evidence type="ECO:0000313" key="4">
    <source>
        <dbReference type="EMBL" id="KAG1368491.1"/>
    </source>
</evidence>
<evidence type="ECO:0000256" key="1">
    <source>
        <dbReference type="ARBA" id="ARBA00022603"/>
    </source>
</evidence>
<evidence type="ECO:0000256" key="3">
    <source>
        <dbReference type="SAM" id="MobiDB-lite"/>
    </source>
</evidence>
<gene>
    <name evidence="4" type="ORF">COCNU_14G009590</name>
</gene>
<keyword evidence="2" id="KW-1133">Transmembrane helix</keyword>